<dbReference type="AlphaFoldDB" id="A0AAV5U4S9"/>
<dbReference type="Proteomes" id="UP001432027">
    <property type="component" value="Unassembled WGS sequence"/>
</dbReference>
<name>A0AAV5U4S9_9BILA</name>
<dbReference type="EMBL" id="BTSX01000005">
    <property type="protein sequence ID" value="GMT01392.1"/>
    <property type="molecule type" value="Genomic_DNA"/>
</dbReference>
<sequence>KKRREKEEEDEEKTDQNEKWIIRQAKAILRLAQKHENIGFSQPVHPSPAEFLLKAKAAAPAVEDKVAVARVARIQQHVMDLPDSIPDMKKTTTFFEISWLQRISDVEYAEDKDREKKQEKYNKMSNEEFAKCEKEMMVSRVVAPLRATSENLPEEMLRKLQGLSTDKLARVVLLDWMDRLAEEKRMTKHELETRTNQFSAATLHDMLRFAGAASILPDEQPERRSSRSERKQSR</sequence>
<feature type="non-terminal residue" evidence="2">
    <location>
        <position position="1"/>
    </location>
</feature>
<comment type="caution">
    <text evidence="2">The sequence shown here is derived from an EMBL/GenBank/DDBJ whole genome shotgun (WGS) entry which is preliminary data.</text>
</comment>
<feature type="region of interest" description="Disordered" evidence="1">
    <location>
        <begin position="212"/>
        <end position="234"/>
    </location>
</feature>
<protein>
    <submittedName>
        <fullName evidence="2">Uncharacterized protein</fullName>
    </submittedName>
</protein>
<accession>A0AAV5U4S9</accession>
<organism evidence="2 3">
    <name type="scientific">Pristionchus entomophagus</name>
    <dbReference type="NCBI Taxonomy" id="358040"/>
    <lineage>
        <taxon>Eukaryota</taxon>
        <taxon>Metazoa</taxon>
        <taxon>Ecdysozoa</taxon>
        <taxon>Nematoda</taxon>
        <taxon>Chromadorea</taxon>
        <taxon>Rhabditida</taxon>
        <taxon>Rhabditina</taxon>
        <taxon>Diplogasteromorpha</taxon>
        <taxon>Diplogasteroidea</taxon>
        <taxon>Neodiplogasteridae</taxon>
        <taxon>Pristionchus</taxon>
    </lineage>
</organism>
<keyword evidence="3" id="KW-1185">Reference proteome</keyword>
<feature type="compositionally biased region" description="Basic and acidic residues" evidence="1">
    <location>
        <begin position="220"/>
        <end position="234"/>
    </location>
</feature>
<proteinExistence type="predicted"/>
<evidence type="ECO:0000256" key="1">
    <source>
        <dbReference type="SAM" id="MobiDB-lite"/>
    </source>
</evidence>
<evidence type="ECO:0000313" key="3">
    <source>
        <dbReference type="Proteomes" id="UP001432027"/>
    </source>
</evidence>
<gene>
    <name evidence="2" type="ORF">PENTCL1PPCAC_23566</name>
</gene>
<evidence type="ECO:0000313" key="2">
    <source>
        <dbReference type="EMBL" id="GMT01392.1"/>
    </source>
</evidence>
<reference evidence="2" key="1">
    <citation type="submission" date="2023-10" db="EMBL/GenBank/DDBJ databases">
        <title>Genome assembly of Pristionchus species.</title>
        <authorList>
            <person name="Yoshida K."/>
            <person name="Sommer R.J."/>
        </authorList>
    </citation>
    <scope>NUCLEOTIDE SEQUENCE</scope>
    <source>
        <strain evidence="2">RS0144</strain>
    </source>
</reference>